<dbReference type="PATRIC" id="fig|1230338.3.peg.1041"/>
<dbReference type="CDD" id="cd16441">
    <property type="entry name" value="beta_Kdo_transferase_KpsS"/>
    <property type="match status" value="1"/>
</dbReference>
<comment type="caution">
    <text evidence="1">The sequence shown here is derived from an EMBL/GenBank/DDBJ whole genome shotgun (WGS) entry which is preliminary data.</text>
</comment>
<accession>L2F9I2</accession>
<proteinExistence type="predicted"/>
<dbReference type="EMBL" id="ANIN01000001">
    <property type="protein sequence ID" value="ELA09697.1"/>
    <property type="molecule type" value="Genomic_DNA"/>
</dbReference>
<gene>
    <name evidence="1" type="ORF">MOMA_04815</name>
</gene>
<dbReference type="OrthoDB" id="9794206at2"/>
<reference evidence="1 2" key="1">
    <citation type="journal article" date="2013" name="Genome Announc.">
        <title>Genome Sequence of Moraxella macacae 0408225, a Novel Bacterial Species Isolated from a Cynomolgus Macaque with Epistaxis.</title>
        <authorList>
            <person name="Ladner J.T."/>
            <person name="Whitehouse C.A."/>
            <person name="Koroleva G.I."/>
            <person name="Palacios G.F."/>
        </authorList>
    </citation>
    <scope>NUCLEOTIDE SEQUENCE [LARGE SCALE GENOMIC DNA]</scope>
    <source>
        <strain evidence="1 2">0408225</strain>
    </source>
</reference>
<dbReference type="GO" id="GO:0015774">
    <property type="term" value="P:polysaccharide transport"/>
    <property type="evidence" value="ECO:0007669"/>
    <property type="project" value="InterPro"/>
</dbReference>
<dbReference type="AlphaFoldDB" id="L2F9I2"/>
<dbReference type="STRING" id="1230338.MOMA_04815"/>
<dbReference type="RefSeq" id="WP_009767515.1">
    <property type="nucleotide sequence ID" value="NZ_ANIN01000001.1"/>
</dbReference>
<protein>
    <submittedName>
        <fullName evidence="1">Capsular polysaccharide biosynthesis protein</fullName>
    </submittedName>
</protein>
<dbReference type="Proteomes" id="UP000023795">
    <property type="component" value="Unassembled WGS sequence"/>
</dbReference>
<dbReference type="GO" id="GO:0000271">
    <property type="term" value="P:polysaccharide biosynthetic process"/>
    <property type="evidence" value="ECO:0007669"/>
    <property type="project" value="InterPro"/>
</dbReference>
<evidence type="ECO:0000313" key="2">
    <source>
        <dbReference type="Proteomes" id="UP000023795"/>
    </source>
</evidence>
<evidence type="ECO:0000313" key="1">
    <source>
        <dbReference type="EMBL" id="ELA09697.1"/>
    </source>
</evidence>
<organism evidence="1 2">
    <name type="scientific">Moraxella macacae 0408225</name>
    <dbReference type="NCBI Taxonomy" id="1230338"/>
    <lineage>
        <taxon>Bacteria</taxon>
        <taxon>Pseudomonadati</taxon>
        <taxon>Pseudomonadota</taxon>
        <taxon>Gammaproteobacteria</taxon>
        <taxon>Moraxellales</taxon>
        <taxon>Moraxellaceae</taxon>
        <taxon>Moraxella</taxon>
    </lineage>
</organism>
<name>L2F9I2_9GAMM</name>
<keyword evidence="2" id="KW-1185">Reference proteome</keyword>
<sequence>MAKSLQNLLKHQHVLLIQGKMGNFFSRFASFLQKKGIKVSKINLNAGDAFFYRNIGDIYNYKDSLEYFDIFLSQLIQSKQIDAIVCFGDCRPHHAIASMICKQLEVGFFVFEEGYLRPDYITLQQDGINGNSQLNVDEICHLQKANDKPLFTDNRFYRLCFAAIAYYIMVWWRQKEFPNYHHYRGMDNWQEAMTWLRAPFIKAKGYLKDKDLEKKCKTALSNRYFLVSLQVYNDSQITFHSDYRDIIDFIDEVLTSFAKFANKDHHLVLKHHPLDRAHRQYGALIEQLASNLGIANRVHYGCDMHLPSLIRHSLGMITVNSTTGLQSVYHDKPTKVMGRAIYDLPKLTHQPSLATFWQFPQKPKNEFYCQFREYLIEQTQLNGSFYGKSPWRDEPRFIKRGGVAVV</sequence>
<dbReference type="InterPro" id="IPR007833">
    <property type="entry name" value="Capsule_polysaccharide_synth"/>
</dbReference>
<dbReference type="Pfam" id="PF05159">
    <property type="entry name" value="Capsule_synth"/>
    <property type="match status" value="1"/>
</dbReference>
<dbReference type="eggNOG" id="COG3562">
    <property type="taxonomic scope" value="Bacteria"/>
</dbReference>